<dbReference type="FunFam" id="3.20.20.70:FF:000076">
    <property type="entry name" value="Nicotinate phosphoribosyltransferase"/>
    <property type="match status" value="1"/>
</dbReference>
<gene>
    <name evidence="13" type="ORF">YZ36_01810</name>
</gene>
<dbReference type="Gene3D" id="3.20.140.10">
    <property type="entry name" value="nicotinate phosphoribosyltransferase"/>
    <property type="match status" value="1"/>
</dbReference>
<dbReference type="EC" id="6.3.4.21" evidence="3 9"/>
<dbReference type="Proteomes" id="UP000405656">
    <property type="component" value="Unassembled WGS sequence"/>
</dbReference>
<dbReference type="Pfam" id="PF04095">
    <property type="entry name" value="NAPRTase"/>
    <property type="match status" value="1"/>
</dbReference>
<evidence type="ECO:0000256" key="6">
    <source>
        <dbReference type="ARBA" id="ARBA00022642"/>
    </source>
</evidence>
<dbReference type="PANTHER" id="PTHR11098">
    <property type="entry name" value="NICOTINATE PHOSPHORIBOSYLTRANSFERASE"/>
    <property type="match status" value="1"/>
</dbReference>
<dbReference type="CDD" id="cd01570">
    <property type="entry name" value="NAPRTase_A"/>
    <property type="match status" value="1"/>
</dbReference>
<dbReference type="PIRSF" id="PIRSF000484">
    <property type="entry name" value="NAPRT"/>
    <property type="match status" value="1"/>
</dbReference>
<evidence type="ECO:0000256" key="5">
    <source>
        <dbReference type="ARBA" id="ARBA00022598"/>
    </source>
</evidence>
<evidence type="ECO:0000256" key="2">
    <source>
        <dbReference type="ARBA" id="ARBA00010897"/>
    </source>
</evidence>
<dbReference type="InterPro" id="IPR040727">
    <property type="entry name" value="NAPRTase_N"/>
</dbReference>
<dbReference type="GO" id="GO:0004516">
    <property type="term" value="F:nicotinate phosphoribosyltransferase activity"/>
    <property type="evidence" value="ECO:0007669"/>
    <property type="project" value="UniProtKB-UniRule"/>
</dbReference>
<dbReference type="InterPro" id="IPR013785">
    <property type="entry name" value="Aldolase_TIM"/>
</dbReference>
<keyword evidence="5 9" id="KW-0436">Ligase</keyword>
<dbReference type="Pfam" id="PF17767">
    <property type="entry name" value="NAPRTase_N"/>
    <property type="match status" value="1"/>
</dbReference>
<proteinExistence type="inferred from homology"/>
<keyword evidence="13" id="KW-0328">Glycosyltransferase</keyword>
<dbReference type="RefSeq" id="WP_012661885.1">
    <property type="nucleotide sequence ID" value="NZ_AP028378.1"/>
</dbReference>
<accession>A0A5L8LQE4</accession>
<keyword evidence="4" id="KW-0597">Phosphoprotein</keyword>
<dbReference type="SUPFAM" id="SSF54675">
    <property type="entry name" value="Nicotinate/Quinolinate PRTase N-terminal domain-like"/>
    <property type="match status" value="1"/>
</dbReference>
<protein>
    <recommendedName>
        <fullName evidence="3 9">Nicotinate phosphoribosyltransferase</fullName>
        <ecNumber evidence="3 9">6.3.4.21</ecNumber>
    </recommendedName>
</protein>
<dbReference type="OrthoDB" id="9771406at2"/>
<evidence type="ECO:0000256" key="8">
    <source>
        <dbReference type="ARBA" id="ARBA00048668"/>
    </source>
</evidence>
<dbReference type="UniPathway" id="UPA00253">
    <property type="reaction ID" value="UER00457"/>
</dbReference>
<dbReference type="InterPro" id="IPR041525">
    <property type="entry name" value="N/Namide_PRibTrfase"/>
</dbReference>
<comment type="catalytic activity">
    <reaction evidence="8 9">
        <text>5-phospho-alpha-D-ribose 1-diphosphate + nicotinate + ATP + H2O = nicotinate beta-D-ribonucleotide + ADP + phosphate + diphosphate</text>
        <dbReference type="Rhea" id="RHEA:36163"/>
        <dbReference type="ChEBI" id="CHEBI:15377"/>
        <dbReference type="ChEBI" id="CHEBI:30616"/>
        <dbReference type="ChEBI" id="CHEBI:32544"/>
        <dbReference type="ChEBI" id="CHEBI:33019"/>
        <dbReference type="ChEBI" id="CHEBI:43474"/>
        <dbReference type="ChEBI" id="CHEBI:57502"/>
        <dbReference type="ChEBI" id="CHEBI:58017"/>
        <dbReference type="ChEBI" id="CHEBI:456216"/>
        <dbReference type="EC" id="6.3.4.21"/>
    </reaction>
</comment>
<dbReference type="PANTHER" id="PTHR11098:SF1">
    <property type="entry name" value="NICOTINATE PHOSPHORIBOSYLTRANSFERASE"/>
    <property type="match status" value="1"/>
</dbReference>
<evidence type="ECO:0000259" key="11">
    <source>
        <dbReference type="Pfam" id="PF17767"/>
    </source>
</evidence>
<dbReference type="InterPro" id="IPR007229">
    <property type="entry name" value="Nic_PRibTrfase-Fam"/>
</dbReference>
<evidence type="ECO:0000259" key="12">
    <source>
        <dbReference type="Pfam" id="PF17956"/>
    </source>
</evidence>
<dbReference type="EMBL" id="AACCWZ010000002">
    <property type="protein sequence ID" value="EAK0450713.1"/>
    <property type="molecule type" value="Genomic_DNA"/>
</dbReference>
<dbReference type="InterPro" id="IPR041619">
    <property type="entry name" value="NAPRTase_C"/>
</dbReference>
<dbReference type="OMA" id="VYFPGSP"/>
<feature type="domain" description="Nicotinate/nicotinamide phosphoribosyltransferase" evidence="10">
    <location>
        <begin position="150"/>
        <end position="352"/>
    </location>
</feature>
<dbReference type="GO" id="GO:0034355">
    <property type="term" value="P:NAD+ biosynthetic process via the salvage pathway"/>
    <property type="evidence" value="ECO:0007669"/>
    <property type="project" value="TreeGrafter"/>
</dbReference>
<dbReference type="AlphaFoldDB" id="A0A5L8LQE4"/>
<dbReference type="GO" id="GO:0005829">
    <property type="term" value="C:cytosol"/>
    <property type="evidence" value="ECO:0007669"/>
    <property type="project" value="TreeGrafter"/>
</dbReference>
<dbReference type="NCBIfam" id="NF006695">
    <property type="entry name" value="PRK09243.1-2"/>
    <property type="match status" value="1"/>
</dbReference>
<evidence type="ECO:0000313" key="14">
    <source>
        <dbReference type="Proteomes" id="UP000405656"/>
    </source>
</evidence>
<evidence type="ECO:0000256" key="9">
    <source>
        <dbReference type="RuleBase" id="RU365100"/>
    </source>
</evidence>
<evidence type="ECO:0000256" key="7">
    <source>
        <dbReference type="ARBA" id="ARBA00022679"/>
    </source>
</evidence>
<dbReference type="NCBIfam" id="TIGR01513">
    <property type="entry name" value="NAPRTase_put"/>
    <property type="match status" value="1"/>
</dbReference>
<organism evidence="13 14">
    <name type="scientific">Campylobacter lari</name>
    <dbReference type="NCBI Taxonomy" id="201"/>
    <lineage>
        <taxon>Bacteria</taxon>
        <taxon>Pseudomonadati</taxon>
        <taxon>Campylobacterota</taxon>
        <taxon>Epsilonproteobacteria</taxon>
        <taxon>Campylobacterales</taxon>
        <taxon>Campylobacteraceae</taxon>
        <taxon>Campylobacter</taxon>
    </lineage>
</organism>
<keyword evidence="6 9" id="KW-0662">Pyridine nucleotide biosynthesis</keyword>
<feature type="domain" description="Nicotinate phosphoribosyltransferase N-terminal" evidence="11">
    <location>
        <begin position="5"/>
        <end position="129"/>
    </location>
</feature>
<evidence type="ECO:0000256" key="4">
    <source>
        <dbReference type="ARBA" id="ARBA00022553"/>
    </source>
</evidence>
<evidence type="ECO:0000259" key="10">
    <source>
        <dbReference type="Pfam" id="PF04095"/>
    </source>
</evidence>
<dbReference type="InterPro" id="IPR036068">
    <property type="entry name" value="Nicotinate_pribotase-like_C"/>
</dbReference>
<keyword evidence="7 9" id="KW-0808">Transferase</keyword>
<comment type="similarity">
    <text evidence="2 9">Belongs to the NAPRTase family.</text>
</comment>
<dbReference type="Pfam" id="PF17956">
    <property type="entry name" value="NAPRTase_C"/>
    <property type="match status" value="1"/>
</dbReference>
<comment type="function">
    <text evidence="9">Catalyzes the first step in the biosynthesis of NAD from nicotinic acid, the ATP-dependent synthesis of beta-nicotinate D-ribonucleotide from nicotinate and 5-phospho-D-ribose 1-phosphate.</text>
</comment>
<evidence type="ECO:0000256" key="3">
    <source>
        <dbReference type="ARBA" id="ARBA00013236"/>
    </source>
</evidence>
<feature type="domain" description="Nicotinate phosphoribosyltransferase C-terminal" evidence="12">
    <location>
        <begin position="381"/>
        <end position="447"/>
    </location>
</feature>
<dbReference type="GO" id="GO:0047280">
    <property type="term" value="F:nicotinamide phosphoribosyltransferase activity"/>
    <property type="evidence" value="ECO:0007669"/>
    <property type="project" value="UniProtKB-ARBA"/>
</dbReference>
<sequence>MNSSLLCDFYELSMAYAYFKQNMHKQIVYFEVFFRKAPDNASYAVFCGLEQIINHINHFSFSKDDIDFLKNTQKFDDDFLNYLSTLNFSGDILSVKEGECAFANTPLMIIKAPIVEALLLETFILLTLNHQCLIATKASRITQIAKEKLLLEFGSRRAHGESAALNGARAAFIGGFHASACTLAGKNFNIPISGTMSHAWVQMFDDELSAFRAYCQIYKDNISLLIDTYDYKKGIENAILVFNELDSENTMKNYSIRIDSGDLLKISKYIRKKLDLAGLRKCKIIASNALDEFIIEKLLKNKAPIDAFGIGEKLITSASSPIFGAVYKLVALEKNNQIIPKIKISASTSKTTLPHFKKLIRYYKNNKASFDILYTHDEGIKTYQGYTYKNLHELIFKDGKLIYRLPNLKNIQEYHKKSVDSLDLKLKKLQNPSIYKVKISKKLQNMQKTYLEKINLFL</sequence>
<evidence type="ECO:0000256" key="1">
    <source>
        <dbReference type="ARBA" id="ARBA00004952"/>
    </source>
</evidence>
<dbReference type="NCBIfam" id="NF009131">
    <property type="entry name" value="PRK12484.1"/>
    <property type="match status" value="1"/>
</dbReference>
<dbReference type="Gene3D" id="3.20.20.70">
    <property type="entry name" value="Aldolase class I"/>
    <property type="match status" value="1"/>
</dbReference>
<dbReference type="InterPro" id="IPR006405">
    <property type="entry name" value="Nic_PRibTrfase_pncB"/>
</dbReference>
<name>A0A5L8LQE4_CAMLA</name>
<comment type="caution">
    <text evidence="13">The sequence shown here is derived from an EMBL/GenBank/DDBJ whole genome shotgun (WGS) entry which is preliminary data.</text>
</comment>
<comment type="pathway">
    <text evidence="1 9">Cofactor biosynthesis; NAD(+) biosynthesis; nicotinate D-ribonucleotide from nicotinate: step 1/1.</text>
</comment>
<dbReference type="SUPFAM" id="SSF51690">
    <property type="entry name" value="Nicotinate/Quinolinate PRTase C-terminal domain-like"/>
    <property type="match status" value="1"/>
</dbReference>
<reference evidence="13 14" key="1">
    <citation type="submission" date="2018-05" db="EMBL/GenBank/DDBJ databases">
        <authorList>
            <consortium name="PulseNet: The National Subtyping Network for Foodborne Disease Surveillance"/>
            <person name="Tarr C.L."/>
            <person name="Trees E."/>
            <person name="Katz L.S."/>
            <person name="Carleton-Romer H.A."/>
            <person name="Stroika S."/>
            <person name="Kucerova Z."/>
            <person name="Roache K.F."/>
            <person name="Sabol A.L."/>
            <person name="Besser J."/>
            <person name="Gerner-Smidt P."/>
        </authorList>
    </citation>
    <scope>NUCLEOTIDE SEQUENCE [LARGE SCALE GENOMIC DNA]</scope>
    <source>
        <strain evidence="13 14">20110455</strain>
    </source>
</reference>
<evidence type="ECO:0000313" key="13">
    <source>
        <dbReference type="EMBL" id="EAK0450713.1"/>
    </source>
</evidence>
<comment type="PTM">
    <text evidence="9">Transiently phosphorylated on a His residue during the reaction cycle. Phosphorylation strongly increases the affinity for substrates and increases the rate of nicotinate D-ribonucleotide production. Dephosphorylation regenerates the low-affinity form of the enzyme, leading to product release.</text>
</comment>